<reference evidence="1 2" key="1">
    <citation type="submission" date="2019-07" db="EMBL/GenBank/DDBJ databases">
        <authorList>
            <person name="Jastrzebski P J."/>
            <person name="Paukszto L."/>
            <person name="Jastrzebski P J."/>
        </authorList>
    </citation>
    <scope>NUCLEOTIDE SEQUENCE [LARGE SCALE GENOMIC DNA]</scope>
    <source>
        <strain evidence="1 2">WMS-il1</strain>
    </source>
</reference>
<dbReference type="AlphaFoldDB" id="A0A564Y8C5"/>
<protein>
    <submittedName>
        <fullName evidence="1">Uncharacterized protein</fullName>
    </submittedName>
</protein>
<dbReference type="EMBL" id="CABIJS010000111">
    <property type="protein sequence ID" value="VUZ43531.1"/>
    <property type="molecule type" value="Genomic_DNA"/>
</dbReference>
<proteinExistence type="predicted"/>
<gene>
    <name evidence="1" type="ORF">WMSIL1_LOCUS3668</name>
</gene>
<evidence type="ECO:0000313" key="2">
    <source>
        <dbReference type="Proteomes" id="UP000321570"/>
    </source>
</evidence>
<dbReference type="Proteomes" id="UP000321570">
    <property type="component" value="Unassembled WGS sequence"/>
</dbReference>
<name>A0A564Y8C5_HYMDI</name>
<keyword evidence="2" id="KW-1185">Reference proteome</keyword>
<organism evidence="1 2">
    <name type="scientific">Hymenolepis diminuta</name>
    <name type="common">Rat tapeworm</name>
    <dbReference type="NCBI Taxonomy" id="6216"/>
    <lineage>
        <taxon>Eukaryota</taxon>
        <taxon>Metazoa</taxon>
        <taxon>Spiralia</taxon>
        <taxon>Lophotrochozoa</taxon>
        <taxon>Platyhelminthes</taxon>
        <taxon>Cestoda</taxon>
        <taxon>Eucestoda</taxon>
        <taxon>Cyclophyllidea</taxon>
        <taxon>Hymenolepididae</taxon>
        <taxon>Hymenolepis</taxon>
    </lineage>
</organism>
<feature type="non-terminal residue" evidence="1">
    <location>
        <position position="1"/>
    </location>
</feature>
<accession>A0A564Y8C5</accession>
<evidence type="ECO:0000313" key="1">
    <source>
        <dbReference type="EMBL" id="VUZ43531.1"/>
    </source>
</evidence>
<sequence length="89" mass="10028">VLFYTFSFGFCHTLISSPKATDCKLSSDQVVFIDALHCSGYCFHQRGGFGVLEMFINHLFNHSPIRPASLRPVLPHTVPYRPTSNNPKD</sequence>